<dbReference type="SUPFAM" id="SSF63829">
    <property type="entry name" value="Calcium-dependent phosphotriesterase"/>
    <property type="match status" value="1"/>
</dbReference>
<proteinExistence type="predicted"/>
<comment type="caution">
    <text evidence="4">The sequence shown here is derived from an EMBL/GenBank/DDBJ whole genome shotgun (WGS) entry which is preliminary data.</text>
</comment>
<dbReference type="Gene3D" id="2.60.40.1220">
    <property type="match status" value="1"/>
</dbReference>
<sequence>MSLVSRISSKAIPIAVVLLGVLLSSACQQEDMEPEGPAYSVETIKTPEGLSVESGGLDFLPNGRMIACFRRGEVMTYNPETEEWDLFAYGLQDPLWIKAVSDHEVYVMQRAELTRVTDTDKDGKGDLYETVTDDFGMSGNYAEFAYGPEIDEEGDFFISLNTASAMADVYNIMRGEFSPIGRKGRMYSAVPYRGWVLKVKPDGTTIPWASGLRSPNGLELDDEGNLFITDNQGDWLGTSKLYHIRKNHFYGHAPSLVWEEGFENIEPLELPVPVLDKMRTEAAVQFPHGFFVNSPTQPLIDRTGGKFGPFTGQMFVGEMNHKRIVRVILEKVQGVFQGATTSFIDSTGLNIGNNRLSFSPEGELWVGQTDHGWPGDQGIQKITWNGSVPMEVLNMSLTETGFELTFTKPVNPELASQPENYNFERYYYKYHQAYGSDRYGIKDIKVTGAEVSDDRKKVTLQLEELDSDFIYDMRIENLESESGDTLVHNRVYYTINRLR</sequence>
<dbReference type="EMBL" id="JAJNDC010000001">
    <property type="protein sequence ID" value="MCW9711492.1"/>
    <property type="molecule type" value="Genomic_DNA"/>
</dbReference>
<evidence type="ECO:0000259" key="3">
    <source>
        <dbReference type="Pfam" id="PF23500"/>
    </source>
</evidence>
<dbReference type="Proteomes" id="UP001207337">
    <property type="component" value="Unassembled WGS sequence"/>
</dbReference>
<name>A0ABT3PUF0_9BACT</name>
<dbReference type="RefSeq" id="WP_265786753.1">
    <property type="nucleotide sequence ID" value="NZ_BAABRS010000001.1"/>
</dbReference>
<dbReference type="PANTHER" id="PTHR33546:SF1">
    <property type="entry name" value="LARGE, MULTIFUNCTIONAL SECRETED PROTEIN"/>
    <property type="match status" value="1"/>
</dbReference>
<evidence type="ECO:0000256" key="1">
    <source>
        <dbReference type="ARBA" id="ARBA00022729"/>
    </source>
</evidence>
<dbReference type="PROSITE" id="PS51257">
    <property type="entry name" value="PROKAR_LIPOPROTEIN"/>
    <property type="match status" value="1"/>
</dbReference>
<dbReference type="Pfam" id="PF23500">
    <property type="entry name" value="DUF7133"/>
    <property type="match status" value="1"/>
</dbReference>
<dbReference type="Gene3D" id="2.120.10.30">
    <property type="entry name" value="TolB, C-terminal domain"/>
    <property type="match status" value="1"/>
</dbReference>
<feature type="signal peptide" evidence="2">
    <location>
        <begin position="1"/>
        <end position="29"/>
    </location>
</feature>
<keyword evidence="1 2" id="KW-0732">Signal</keyword>
<evidence type="ECO:0000313" key="5">
    <source>
        <dbReference type="Proteomes" id="UP001207337"/>
    </source>
</evidence>
<evidence type="ECO:0000256" key="2">
    <source>
        <dbReference type="SAM" id="SignalP"/>
    </source>
</evidence>
<dbReference type="InterPro" id="IPR011042">
    <property type="entry name" value="6-blade_b-propeller_TolB-like"/>
</dbReference>
<reference evidence="4 5" key="1">
    <citation type="submission" date="2021-11" db="EMBL/GenBank/DDBJ databases">
        <title>Aliifidinibius sp. nov., a new bacterium isolated from saline soil.</title>
        <authorList>
            <person name="Galisteo C."/>
            <person name="De La Haba R."/>
            <person name="Sanchez-Porro C."/>
            <person name="Ventosa A."/>
        </authorList>
    </citation>
    <scope>NUCLEOTIDE SEQUENCE [LARGE SCALE GENOMIC DNA]</scope>
    <source>
        <strain evidence="4 5">KACC 190600</strain>
    </source>
</reference>
<gene>
    <name evidence="4" type="ORF">LQ318_01130</name>
</gene>
<keyword evidence="5" id="KW-1185">Reference proteome</keyword>
<dbReference type="InterPro" id="IPR014755">
    <property type="entry name" value="Cu-Rt/internalin_Ig-like"/>
</dbReference>
<evidence type="ECO:0000313" key="4">
    <source>
        <dbReference type="EMBL" id="MCW9711492.1"/>
    </source>
</evidence>
<dbReference type="PANTHER" id="PTHR33546">
    <property type="entry name" value="LARGE, MULTIFUNCTIONAL SECRETED PROTEIN-RELATED"/>
    <property type="match status" value="1"/>
</dbReference>
<accession>A0ABT3PUF0</accession>
<organism evidence="4 5">
    <name type="scientific">Fodinibius salicampi</name>
    <dbReference type="NCBI Taxonomy" id="1920655"/>
    <lineage>
        <taxon>Bacteria</taxon>
        <taxon>Pseudomonadati</taxon>
        <taxon>Balneolota</taxon>
        <taxon>Balneolia</taxon>
        <taxon>Balneolales</taxon>
        <taxon>Balneolaceae</taxon>
        <taxon>Fodinibius</taxon>
    </lineage>
</organism>
<feature type="chain" id="PRO_5046232415" description="DUF7133 domain-containing protein" evidence="2">
    <location>
        <begin position="30"/>
        <end position="499"/>
    </location>
</feature>
<dbReference type="InterPro" id="IPR055557">
    <property type="entry name" value="DUF7133"/>
</dbReference>
<feature type="domain" description="DUF7133" evidence="3">
    <location>
        <begin position="83"/>
        <end position="366"/>
    </location>
</feature>
<protein>
    <recommendedName>
        <fullName evidence="3">DUF7133 domain-containing protein</fullName>
    </recommendedName>
</protein>